<dbReference type="Pfam" id="PF01420">
    <property type="entry name" value="Methylase_S"/>
    <property type="match status" value="1"/>
</dbReference>
<reference evidence="6 7" key="1">
    <citation type="journal article" date="2011" name="BMC Genomics">
        <title>Comparative Genomic Analysis of Streptococcus suis reveals significant genomic diversity among different serotypes.</title>
        <authorList>
            <person name="Zhang A."/>
            <person name="Yang M."/>
            <person name="Hu P."/>
            <person name="Wu J."/>
            <person name="Chen B."/>
            <person name="Hua Y."/>
            <person name="Yu J."/>
            <person name="Chen H."/>
            <person name="Xiao J."/>
            <person name="Jin M."/>
        </authorList>
    </citation>
    <scope>NUCLEOTIDE SEQUENCE [LARGE SCALE GENOMIC DNA]</scope>
    <source>
        <strain evidence="6">D12</strain>
    </source>
</reference>
<dbReference type="InterPro" id="IPR051212">
    <property type="entry name" value="Type-I_RE_S_subunit"/>
</dbReference>
<sequence length="240" mass="27645">MNRYESYKDVDLPWLKEVPSHWEVSKIKRISYYDTGNSIKDSEKDNYTIKNQTRKYISTSDINKEFSKINHKSGLFIPKTQKAFKIAKKNSTLVCIEGGSGGEKVALIEEDVCYVNKLCSFYTEKMNSKYFFYYFKSNLFKSLYFSHVNGDRNGVSKQNLGLFVITIPGIQEQTQIANLDVNETVIIGNDLTTDIAIAQEFGIKAVLLNTFPYSQTDIQDFRDMGWEFDVIDDITELDTE</sequence>
<gene>
    <name evidence="6" type="ORF">SSUD12_0903</name>
</gene>
<dbReference type="EMBL" id="CP002644">
    <property type="protein sequence ID" value="AER19218.1"/>
    <property type="molecule type" value="Genomic_DNA"/>
</dbReference>
<evidence type="ECO:0000256" key="4">
    <source>
        <dbReference type="ARBA" id="ARBA00038652"/>
    </source>
</evidence>
<evidence type="ECO:0000256" key="2">
    <source>
        <dbReference type="ARBA" id="ARBA00022747"/>
    </source>
</evidence>
<dbReference type="PATRIC" id="fig|1004952.3.peg.885"/>
<dbReference type="Gene3D" id="3.90.220.20">
    <property type="entry name" value="DNA methylase specificity domains"/>
    <property type="match status" value="1"/>
</dbReference>
<accession>G7SDY3</accession>
<comment type="subunit">
    <text evidence="4">The methyltransferase is composed of M and S polypeptides.</text>
</comment>
<dbReference type="REBASE" id="41219">
    <property type="entry name" value="S.SsuD12ORF902P"/>
</dbReference>
<organism evidence="6 7">
    <name type="scientific">Streptococcus suis D12</name>
    <dbReference type="NCBI Taxonomy" id="1004952"/>
    <lineage>
        <taxon>Bacteria</taxon>
        <taxon>Bacillati</taxon>
        <taxon>Bacillota</taxon>
        <taxon>Bacilli</taxon>
        <taxon>Lactobacillales</taxon>
        <taxon>Streptococcaceae</taxon>
        <taxon>Streptococcus</taxon>
    </lineage>
</organism>
<dbReference type="RefSeq" id="WP_014637912.1">
    <property type="nucleotide sequence ID" value="NC_017621.1"/>
</dbReference>
<evidence type="ECO:0000256" key="3">
    <source>
        <dbReference type="ARBA" id="ARBA00023125"/>
    </source>
</evidence>
<proteinExistence type="inferred from homology"/>
<dbReference type="InterPro" id="IPR000055">
    <property type="entry name" value="Restrct_endonuc_typeI_TRD"/>
</dbReference>
<dbReference type="Gene3D" id="3.40.50.1000">
    <property type="entry name" value="HAD superfamily/HAD-like"/>
    <property type="match status" value="1"/>
</dbReference>
<evidence type="ECO:0000256" key="1">
    <source>
        <dbReference type="ARBA" id="ARBA00010923"/>
    </source>
</evidence>
<dbReference type="InterPro" id="IPR036412">
    <property type="entry name" value="HAD-like_sf"/>
</dbReference>
<comment type="similarity">
    <text evidence="1">Belongs to the type-I restriction system S methylase family.</text>
</comment>
<dbReference type="PANTHER" id="PTHR43140">
    <property type="entry name" value="TYPE-1 RESTRICTION ENZYME ECOKI SPECIFICITY PROTEIN"/>
    <property type="match status" value="1"/>
</dbReference>
<dbReference type="CDD" id="cd16961">
    <property type="entry name" value="RMtype1_S_TRD-CR_like"/>
    <property type="match status" value="1"/>
</dbReference>
<dbReference type="GO" id="GO:0003677">
    <property type="term" value="F:DNA binding"/>
    <property type="evidence" value="ECO:0007669"/>
    <property type="project" value="UniProtKB-KW"/>
</dbReference>
<dbReference type="PANTHER" id="PTHR43140:SF1">
    <property type="entry name" value="TYPE I RESTRICTION ENZYME ECOKI SPECIFICITY SUBUNIT"/>
    <property type="match status" value="1"/>
</dbReference>
<keyword evidence="2" id="KW-0680">Restriction system</keyword>
<name>G7SDY3_STRSU</name>
<dbReference type="GO" id="GO:0009307">
    <property type="term" value="P:DNA restriction-modification system"/>
    <property type="evidence" value="ECO:0007669"/>
    <property type="project" value="UniProtKB-KW"/>
</dbReference>
<dbReference type="KEGG" id="ssk:SSUD12_0903"/>
<dbReference type="Proteomes" id="UP000008845">
    <property type="component" value="Chromosome"/>
</dbReference>
<dbReference type="InterPro" id="IPR044946">
    <property type="entry name" value="Restrct_endonuc_typeI_TRD_sf"/>
</dbReference>
<dbReference type="InterPro" id="IPR023214">
    <property type="entry name" value="HAD_sf"/>
</dbReference>
<dbReference type="SUPFAM" id="SSF56784">
    <property type="entry name" value="HAD-like"/>
    <property type="match status" value="1"/>
</dbReference>
<feature type="domain" description="Type I restriction modification DNA specificity" evidence="5">
    <location>
        <begin position="19"/>
        <end position="177"/>
    </location>
</feature>
<evidence type="ECO:0000313" key="6">
    <source>
        <dbReference type="EMBL" id="AER19218.1"/>
    </source>
</evidence>
<dbReference type="Pfam" id="PF13242">
    <property type="entry name" value="Hydrolase_like"/>
    <property type="match status" value="1"/>
</dbReference>
<keyword evidence="3" id="KW-0238">DNA-binding</keyword>
<dbReference type="HOGENOM" id="CLU_1155899_0_0_9"/>
<dbReference type="SUPFAM" id="SSF116734">
    <property type="entry name" value="DNA methylase specificity domain"/>
    <property type="match status" value="1"/>
</dbReference>
<evidence type="ECO:0000259" key="5">
    <source>
        <dbReference type="Pfam" id="PF01420"/>
    </source>
</evidence>
<evidence type="ECO:0000313" key="7">
    <source>
        <dbReference type="Proteomes" id="UP000008845"/>
    </source>
</evidence>
<dbReference type="AlphaFoldDB" id="G7SDY3"/>
<protein>
    <submittedName>
        <fullName evidence="6">Type I restriction-modification system specificity subunit S</fullName>
    </submittedName>
</protein>